<comment type="similarity">
    <text evidence="2">Belongs to the sorting nexin family.</text>
</comment>
<dbReference type="EMBL" id="QKWK01000004">
    <property type="protein sequence ID" value="TXT11209.1"/>
    <property type="molecule type" value="Genomic_DNA"/>
</dbReference>
<comment type="subcellular location">
    <subcellularLocation>
        <location evidence="1">Endosome membrane</location>
        <topology evidence="1">Peripheral membrane protein</topology>
    </subcellularLocation>
</comment>
<keyword evidence="8" id="KW-0472">Membrane</keyword>
<feature type="domain" description="PX" evidence="10">
    <location>
        <begin position="89"/>
        <end position="206"/>
    </location>
</feature>
<dbReference type="OrthoDB" id="289314at2759"/>
<evidence type="ECO:0000256" key="1">
    <source>
        <dbReference type="ARBA" id="ARBA00004481"/>
    </source>
</evidence>
<evidence type="ECO:0000259" key="10">
    <source>
        <dbReference type="PROSITE" id="PS50195"/>
    </source>
</evidence>
<dbReference type="Proteomes" id="UP000473826">
    <property type="component" value="Unassembled WGS sequence"/>
</dbReference>
<dbReference type="GO" id="GO:0035091">
    <property type="term" value="F:phosphatidylinositol binding"/>
    <property type="evidence" value="ECO:0007669"/>
    <property type="project" value="InterPro"/>
</dbReference>
<evidence type="ECO:0000256" key="2">
    <source>
        <dbReference type="ARBA" id="ARBA00010883"/>
    </source>
</evidence>
<evidence type="ECO:0000256" key="5">
    <source>
        <dbReference type="ARBA" id="ARBA00022927"/>
    </source>
</evidence>
<keyword evidence="3" id="KW-0813">Transport</keyword>
<evidence type="ECO:0000313" key="11">
    <source>
        <dbReference type="EMBL" id="TXT11209.1"/>
    </source>
</evidence>
<dbReference type="GO" id="GO:0006914">
    <property type="term" value="P:autophagy"/>
    <property type="evidence" value="ECO:0007669"/>
    <property type="project" value="UniProtKB-KW"/>
</dbReference>
<dbReference type="InterPro" id="IPR027267">
    <property type="entry name" value="AH/BAR_dom_sf"/>
</dbReference>
<dbReference type="GO" id="GO:0010008">
    <property type="term" value="C:endosome membrane"/>
    <property type="evidence" value="ECO:0007669"/>
    <property type="project" value="UniProtKB-SubCell"/>
</dbReference>
<feature type="region of interest" description="Disordered" evidence="9">
    <location>
        <begin position="1"/>
        <end position="81"/>
    </location>
</feature>
<feature type="compositionally biased region" description="Basic and acidic residues" evidence="9">
    <location>
        <begin position="405"/>
        <end position="416"/>
    </location>
</feature>
<evidence type="ECO:0000256" key="3">
    <source>
        <dbReference type="ARBA" id="ARBA00022448"/>
    </source>
</evidence>
<dbReference type="PANTHER" id="PTHR46979:SF2">
    <property type="entry name" value="SORTING NEXIN-41"/>
    <property type="match status" value="1"/>
</dbReference>
<protein>
    <recommendedName>
        <fullName evidence="10">PX domain-containing protein</fullName>
    </recommendedName>
</protein>
<dbReference type="PROSITE" id="PS50195">
    <property type="entry name" value="PX"/>
    <property type="match status" value="1"/>
</dbReference>
<dbReference type="PANTHER" id="PTHR46979">
    <property type="entry name" value="SORTING NEXIN-41"/>
    <property type="match status" value="1"/>
</dbReference>
<sequence length="687" mass="74917">MEDPASNPFATEPTSSSTPSSPLQLSRTNSHATQSSLSVGSVASSSPPPTQRASFPDPAKEPKRGSSRLAGPKPKEDFCCDRDRQISGGEEISIVDAFKTTEGGKTSYITYVIRLGSSTVRRRYSQFLSLHQALQGLYPVLIIPPIPSKQSITDYAVKGQSKTKEDATTISKRKRLLEDFLRRLARHPILGGEHVFHRFLDDSASWSEVLHSPPVSLLPKNPLHAPSHNPTFSGGPEEDSASTSTPYIAHHLLPTPSPNHPLQRPDQRFLESEIFTDKFQQHFGGTMEKVNRRVVKRWGEHASDMAELGAQWNEFSLAQTGPLGDAIEKVGQAVDKDYEGTTELINAWEVHATEPLHTYAQFGQLIRQRLSFRHQKHVQYELVQEALENQRDKLEILEAAERESRRLEEALDRGSRVTDPNSAPTTPGRNPDQSEEIASRPTPRRAAQSFGLLSAVKHSLSGMMDVDPEATRRASIGKTRDNISQLEDSLQASAQDLKYASTTLQADLDRFQRQKVADLRQLGIQLATIHREWCRQNLEAWKAAQEAIRAIPDHPNYAPSSEPAAQASASGSASTSDSKLNFASLDRDLPPVPKPESPSSPFSSVPVQSLSLGSPTKPRSSSIDAVPTSPIKVASPINSTSPIKAASPTNPLSLPTKASPPNASPPSISPDAKDASKDDSAGPLGPL</sequence>
<name>A0A7D8V206_VANHU</name>
<dbReference type="CDD" id="cd06867">
    <property type="entry name" value="PX_SNX41_42"/>
    <property type="match status" value="1"/>
</dbReference>
<organism evidence="11 12">
    <name type="scientific">Vanrija humicola</name>
    <name type="common">Yeast</name>
    <name type="synonym">Cryptococcus humicola</name>
    <dbReference type="NCBI Taxonomy" id="5417"/>
    <lineage>
        <taxon>Eukaryota</taxon>
        <taxon>Fungi</taxon>
        <taxon>Dikarya</taxon>
        <taxon>Basidiomycota</taxon>
        <taxon>Agaricomycotina</taxon>
        <taxon>Tremellomycetes</taxon>
        <taxon>Trichosporonales</taxon>
        <taxon>Trichosporonaceae</taxon>
        <taxon>Vanrija</taxon>
    </lineage>
</organism>
<comment type="caution">
    <text evidence="11">The sequence shown here is derived from an EMBL/GenBank/DDBJ whole genome shotgun (WGS) entry which is preliminary data.</text>
</comment>
<dbReference type="Pfam" id="PF00787">
    <property type="entry name" value="PX"/>
    <property type="match status" value="1"/>
</dbReference>
<evidence type="ECO:0000256" key="9">
    <source>
        <dbReference type="SAM" id="MobiDB-lite"/>
    </source>
</evidence>
<feature type="compositionally biased region" description="Low complexity" evidence="9">
    <location>
        <begin position="558"/>
        <end position="578"/>
    </location>
</feature>
<proteinExistence type="inferred from homology"/>
<feature type="compositionally biased region" description="Polar residues" evidence="9">
    <location>
        <begin position="636"/>
        <end position="653"/>
    </location>
</feature>
<keyword evidence="4" id="KW-0967">Endosome</keyword>
<keyword evidence="12" id="KW-1185">Reference proteome</keyword>
<dbReference type="InterPro" id="IPR051079">
    <property type="entry name" value="Sorting_Nexin_Autophagy"/>
</dbReference>
<gene>
    <name evidence="11" type="ORF">VHUM_01960</name>
</gene>
<dbReference type="SMART" id="SM00312">
    <property type="entry name" value="PX"/>
    <property type="match status" value="1"/>
</dbReference>
<reference evidence="11 12" key="1">
    <citation type="journal article" date="2019" name="PLoS Genet.">
        <title>Convergent evolution of linked mating-type loci in basidiomycete fungi.</title>
        <authorList>
            <person name="Sun S."/>
            <person name="Coelho M.A."/>
            <person name="Heitman J."/>
            <person name="Nowrousian M."/>
        </authorList>
    </citation>
    <scope>NUCLEOTIDE SEQUENCE [LARGE SCALE GENOMIC DNA]</scope>
    <source>
        <strain evidence="11 12">CBS 4282</strain>
    </source>
</reference>
<dbReference type="SUPFAM" id="SSF64268">
    <property type="entry name" value="PX domain"/>
    <property type="match status" value="1"/>
</dbReference>
<dbReference type="InterPro" id="IPR001683">
    <property type="entry name" value="PX_dom"/>
</dbReference>
<accession>A0A7D8V206</accession>
<dbReference type="InterPro" id="IPR044106">
    <property type="entry name" value="PX_Snx41/Atg20"/>
</dbReference>
<dbReference type="InterPro" id="IPR036871">
    <property type="entry name" value="PX_dom_sf"/>
</dbReference>
<keyword evidence="6" id="KW-0072">Autophagy</keyword>
<evidence type="ECO:0000256" key="8">
    <source>
        <dbReference type="ARBA" id="ARBA00023136"/>
    </source>
</evidence>
<dbReference type="GO" id="GO:0005829">
    <property type="term" value="C:cytosol"/>
    <property type="evidence" value="ECO:0007669"/>
    <property type="project" value="GOC"/>
</dbReference>
<feature type="compositionally biased region" description="Polar residues" evidence="9">
    <location>
        <begin position="613"/>
        <end position="623"/>
    </location>
</feature>
<dbReference type="GO" id="GO:0015031">
    <property type="term" value="P:protein transport"/>
    <property type="evidence" value="ECO:0007669"/>
    <property type="project" value="UniProtKB-KW"/>
</dbReference>
<evidence type="ECO:0000256" key="4">
    <source>
        <dbReference type="ARBA" id="ARBA00022753"/>
    </source>
</evidence>
<evidence type="ECO:0000256" key="6">
    <source>
        <dbReference type="ARBA" id="ARBA00023006"/>
    </source>
</evidence>
<feature type="compositionally biased region" description="Basic and acidic residues" evidence="9">
    <location>
        <begin position="671"/>
        <end position="680"/>
    </location>
</feature>
<keyword evidence="5" id="KW-0653">Protein transport</keyword>
<feature type="region of interest" description="Disordered" evidence="9">
    <location>
        <begin position="405"/>
        <end position="446"/>
    </location>
</feature>
<keyword evidence="7" id="KW-0446">Lipid-binding</keyword>
<feature type="compositionally biased region" description="Low complexity" evidence="9">
    <location>
        <begin position="599"/>
        <end position="612"/>
    </location>
</feature>
<feature type="compositionally biased region" description="Polar residues" evidence="9">
    <location>
        <begin position="418"/>
        <end position="428"/>
    </location>
</feature>
<dbReference type="Gene3D" id="3.30.1520.10">
    <property type="entry name" value="Phox-like domain"/>
    <property type="match status" value="1"/>
</dbReference>
<feature type="region of interest" description="Disordered" evidence="9">
    <location>
        <begin position="220"/>
        <end position="261"/>
    </location>
</feature>
<evidence type="ECO:0000313" key="12">
    <source>
        <dbReference type="Proteomes" id="UP000473826"/>
    </source>
</evidence>
<feature type="compositionally biased region" description="Low complexity" evidence="9">
    <location>
        <begin position="35"/>
        <end position="45"/>
    </location>
</feature>
<dbReference type="GO" id="GO:0042147">
    <property type="term" value="P:retrograde transport, endosome to Golgi"/>
    <property type="evidence" value="ECO:0007669"/>
    <property type="project" value="InterPro"/>
</dbReference>
<feature type="region of interest" description="Disordered" evidence="9">
    <location>
        <begin position="553"/>
        <end position="687"/>
    </location>
</feature>
<feature type="compositionally biased region" description="Polar residues" evidence="9">
    <location>
        <begin position="23"/>
        <end position="34"/>
    </location>
</feature>
<evidence type="ECO:0000256" key="7">
    <source>
        <dbReference type="ARBA" id="ARBA00023121"/>
    </source>
</evidence>
<dbReference type="AlphaFoldDB" id="A0A7D8V206"/>
<feature type="compositionally biased region" description="Low complexity" evidence="9">
    <location>
        <begin position="11"/>
        <end position="22"/>
    </location>
</feature>
<dbReference type="Gene3D" id="1.20.1270.60">
    <property type="entry name" value="Arfaptin homology (AH) domain/BAR domain"/>
    <property type="match status" value="2"/>
</dbReference>